<accession>A0A5N6UJJ8</accession>
<gene>
    <name evidence="1" type="ORF">BDV40DRAFT_275010</name>
</gene>
<keyword evidence="2" id="KW-1185">Reference proteome</keyword>
<dbReference type="Proteomes" id="UP000326950">
    <property type="component" value="Unassembled WGS sequence"/>
</dbReference>
<name>A0A5N6UJJ8_ASPTM</name>
<organism evidence="1 2">
    <name type="scientific">Aspergillus tamarii</name>
    <dbReference type="NCBI Taxonomy" id="41984"/>
    <lineage>
        <taxon>Eukaryota</taxon>
        <taxon>Fungi</taxon>
        <taxon>Dikarya</taxon>
        <taxon>Ascomycota</taxon>
        <taxon>Pezizomycotina</taxon>
        <taxon>Eurotiomycetes</taxon>
        <taxon>Eurotiomycetidae</taxon>
        <taxon>Eurotiales</taxon>
        <taxon>Aspergillaceae</taxon>
        <taxon>Aspergillus</taxon>
        <taxon>Aspergillus subgen. Circumdati</taxon>
    </lineage>
</organism>
<reference evidence="1 2" key="1">
    <citation type="submission" date="2019-04" db="EMBL/GenBank/DDBJ databases">
        <title>Friends and foes A comparative genomics study of 23 Aspergillus species from section Flavi.</title>
        <authorList>
            <consortium name="DOE Joint Genome Institute"/>
            <person name="Kjaerbolling I."/>
            <person name="Vesth T."/>
            <person name="Frisvad J.C."/>
            <person name="Nybo J.L."/>
            <person name="Theobald S."/>
            <person name="Kildgaard S."/>
            <person name="Isbrandt T."/>
            <person name="Kuo A."/>
            <person name="Sato A."/>
            <person name="Lyhne E.K."/>
            <person name="Kogle M.E."/>
            <person name="Wiebenga A."/>
            <person name="Kun R.S."/>
            <person name="Lubbers R.J."/>
            <person name="Makela M.R."/>
            <person name="Barry K."/>
            <person name="Chovatia M."/>
            <person name="Clum A."/>
            <person name="Daum C."/>
            <person name="Haridas S."/>
            <person name="He G."/>
            <person name="LaButti K."/>
            <person name="Lipzen A."/>
            <person name="Mondo S."/>
            <person name="Riley R."/>
            <person name="Salamov A."/>
            <person name="Simmons B.A."/>
            <person name="Magnuson J.K."/>
            <person name="Henrissat B."/>
            <person name="Mortensen U.H."/>
            <person name="Larsen T.O."/>
            <person name="Devries R.P."/>
            <person name="Grigoriev I.V."/>
            <person name="Machida M."/>
            <person name="Baker S.E."/>
            <person name="Andersen M.R."/>
        </authorList>
    </citation>
    <scope>NUCLEOTIDE SEQUENCE [LARGE SCALE GENOMIC DNA]</scope>
    <source>
        <strain evidence="1 2">CBS 117626</strain>
    </source>
</reference>
<evidence type="ECO:0000313" key="2">
    <source>
        <dbReference type="Proteomes" id="UP000326950"/>
    </source>
</evidence>
<protein>
    <submittedName>
        <fullName evidence="1">Uncharacterized protein</fullName>
    </submittedName>
</protein>
<evidence type="ECO:0000313" key="1">
    <source>
        <dbReference type="EMBL" id="KAE8158829.1"/>
    </source>
</evidence>
<sequence>MQRPRYVLLPYVNPCVPPPDHDNHDSKLMQDNSSLWLCYAFRRLGPSYPSAVRVNAWFL</sequence>
<proteinExistence type="predicted"/>
<dbReference type="AlphaFoldDB" id="A0A5N6UJJ8"/>
<dbReference type="EMBL" id="ML738687">
    <property type="protein sequence ID" value="KAE8158829.1"/>
    <property type="molecule type" value="Genomic_DNA"/>
</dbReference>